<proteinExistence type="predicted"/>
<evidence type="ECO:0000313" key="2">
    <source>
        <dbReference type="Proteomes" id="UP000790377"/>
    </source>
</evidence>
<evidence type="ECO:0000313" key="1">
    <source>
        <dbReference type="EMBL" id="KAH7906903.1"/>
    </source>
</evidence>
<gene>
    <name evidence="1" type="ORF">BJ138DRAFT_1161506</name>
</gene>
<comment type="caution">
    <text evidence="1">The sequence shown here is derived from an EMBL/GenBank/DDBJ whole genome shotgun (WGS) entry which is preliminary data.</text>
</comment>
<keyword evidence="2" id="KW-1185">Reference proteome</keyword>
<accession>A0ACB8A1L8</accession>
<reference evidence="1" key="1">
    <citation type="journal article" date="2021" name="New Phytol.">
        <title>Evolutionary innovations through gain and loss of genes in the ectomycorrhizal Boletales.</title>
        <authorList>
            <person name="Wu G."/>
            <person name="Miyauchi S."/>
            <person name="Morin E."/>
            <person name="Kuo A."/>
            <person name="Drula E."/>
            <person name="Varga T."/>
            <person name="Kohler A."/>
            <person name="Feng B."/>
            <person name="Cao Y."/>
            <person name="Lipzen A."/>
            <person name="Daum C."/>
            <person name="Hundley H."/>
            <person name="Pangilinan J."/>
            <person name="Johnson J."/>
            <person name="Barry K."/>
            <person name="LaButti K."/>
            <person name="Ng V."/>
            <person name="Ahrendt S."/>
            <person name="Min B."/>
            <person name="Choi I.G."/>
            <person name="Park H."/>
            <person name="Plett J.M."/>
            <person name="Magnuson J."/>
            <person name="Spatafora J.W."/>
            <person name="Nagy L.G."/>
            <person name="Henrissat B."/>
            <person name="Grigoriev I.V."/>
            <person name="Yang Z.L."/>
            <person name="Xu J."/>
            <person name="Martin F.M."/>
        </authorList>
    </citation>
    <scope>NUCLEOTIDE SEQUENCE</scope>
    <source>
        <strain evidence="1">ATCC 28755</strain>
    </source>
</reference>
<sequence length="216" mass="23566">MHNHHRHLPPVTLRHIFPPERSPSPPSFANITLRKVFELEVLHSHPAPGRIGFGSIRASSAPPHPGTNCSQSPASGMAAIRPLSLCRLGPPKYPNLISADGKELRPGPIAGLSKPNAGGYTLKDALGWNDTTYKIVQDDLRILARQLLDITRPYNEQSSKAQKLFLEAALQKHPGFASYADQWPAQDFATIYLKNTSFMHRAQAKASSVVGGPITT</sequence>
<dbReference type="Proteomes" id="UP000790377">
    <property type="component" value="Unassembled WGS sequence"/>
</dbReference>
<name>A0ACB8A1L8_9AGAM</name>
<protein>
    <submittedName>
        <fullName evidence="1">Uncharacterized protein</fullName>
    </submittedName>
</protein>
<dbReference type="EMBL" id="MU267962">
    <property type="protein sequence ID" value="KAH7906903.1"/>
    <property type="molecule type" value="Genomic_DNA"/>
</dbReference>
<organism evidence="1 2">
    <name type="scientific">Hygrophoropsis aurantiaca</name>
    <dbReference type="NCBI Taxonomy" id="72124"/>
    <lineage>
        <taxon>Eukaryota</taxon>
        <taxon>Fungi</taxon>
        <taxon>Dikarya</taxon>
        <taxon>Basidiomycota</taxon>
        <taxon>Agaricomycotina</taxon>
        <taxon>Agaricomycetes</taxon>
        <taxon>Agaricomycetidae</taxon>
        <taxon>Boletales</taxon>
        <taxon>Coniophorineae</taxon>
        <taxon>Hygrophoropsidaceae</taxon>
        <taxon>Hygrophoropsis</taxon>
    </lineage>
</organism>